<accession>A0A0R2IA69</accession>
<gene>
    <name evidence="1" type="ORF">IV45_GL000778</name>
</gene>
<dbReference type="AlphaFoldDB" id="A0A0R2IA69"/>
<dbReference type="EMBL" id="JQBW01000010">
    <property type="protein sequence ID" value="KRN58333.1"/>
    <property type="molecule type" value="Genomic_DNA"/>
</dbReference>
<name>A0A0R2IA69_9LACO</name>
<evidence type="ECO:0000313" key="1">
    <source>
        <dbReference type="EMBL" id="KRN58333.1"/>
    </source>
</evidence>
<proteinExistence type="predicted"/>
<dbReference type="Proteomes" id="UP000050934">
    <property type="component" value="Unassembled WGS sequence"/>
</dbReference>
<comment type="caution">
    <text evidence="1">The sequence shown here is derived from an EMBL/GenBank/DDBJ whole genome shotgun (WGS) entry which is preliminary data.</text>
</comment>
<dbReference type="STRING" id="396268.IV45_GL000778"/>
<sequence length="112" mass="12803">MHLVVTKAASQWLIKELDLKDGDGVKFFPKDETVPVKHGPKQGYAKDNEPDRPILEIKQDGINYHINFADDWFFSSRTTTVDYQPDKGLFFTFTADPDTVAGASVNYERYLM</sequence>
<organism evidence="1 2">
    <name type="scientific">Limosilactobacillus secaliphilus</name>
    <dbReference type="NCBI Taxonomy" id="396268"/>
    <lineage>
        <taxon>Bacteria</taxon>
        <taxon>Bacillati</taxon>
        <taxon>Bacillota</taxon>
        <taxon>Bacilli</taxon>
        <taxon>Lactobacillales</taxon>
        <taxon>Lactobacillaceae</taxon>
        <taxon>Limosilactobacillus</taxon>
    </lineage>
</organism>
<keyword evidence="2" id="KW-1185">Reference proteome</keyword>
<dbReference type="PATRIC" id="fig|396268.3.peg.788"/>
<dbReference type="RefSeq" id="WP_057741580.1">
    <property type="nucleotide sequence ID" value="NZ_JQBW01000010.1"/>
</dbReference>
<dbReference type="OrthoDB" id="2309645at2"/>
<reference evidence="1 2" key="1">
    <citation type="journal article" date="2015" name="Genome Announc.">
        <title>Expanding the biotechnology potential of lactobacilli through comparative genomics of 213 strains and associated genera.</title>
        <authorList>
            <person name="Sun Z."/>
            <person name="Harris H.M."/>
            <person name="McCann A."/>
            <person name="Guo C."/>
            <person name="Argimon S."/>
            <person name="Zhang W."/>
            <person name="Yang X."/>
            <person name="Jeffery I.B."/>
            <person name="Cooney J.C."/>
            <person name="Kagawa T.F."/>
            <person name="Liu W."/>
            <person name="Song Y."/>
            <person name="Salvetti E."/>
            <person name="Wrobel A."/>
            <person name="Rasinkangas P."/>
            <person name="Parkhill J."/>
            <person name="Rea M.C."/>
            <person name="O'Sullivan O."/>
            <person name="Ritari J."/>
            <person name="Douillard F.P."/>
            <person name="Paul Ross R."/>
            <person name="Yang R."/>
            <person name="Briner A.E."/>
            <person name="Felis G.E."/>
            <person name="de Vos W.M."/>
            <person name="Barrangou R."/>
            <person name="Klaenhammer T.R."/>
            <person name="Caufield P.W."/>
            <person name="Cui Y."/>
            <person name="Zhang H."/>
            <person name="O'Toole P.W."/>
        </authorList>
    </citation>
    <scope>NUCLEOTIDE SEQUENCE [LARGE SCALE GENOMIC DNA]</scope>
    <source>
        <strain evidence="1 2">DSM 17896</strain>
    </source>
</reference>
<evidence type="ECO:0000313" key="2">
    <source>
        <dbReference type="Proteomes" id="UP000050934"/>
    </source>
</evidence>
<protein>
    <submittedName>
        <fullName evidence="1">HesB YadR YfhF-family protein</fullName>
    </submittedName>
</protein>